<proteinExistence type="predicted"/>
<organism evidence="1">
    <name type="scientific">Staphylothermus marinus</name>
    <dbReference type="NCBI Taxonomy" id="2280"/>
    <lineage>
        <taxon>Archaea</taxon>
        <taxon>Thermoproteota</taxon>
        <taxon>Thermoprotei</taxon>
        <taxon>Desulfurococcales</taxon>
        <taxon>Desulfurococcaceae</taxon>
        <taxon>Staphylothermus</taxon>
    </lineage>
</organism>
<dbReference type="AlphaFoldDB" id="A0A7C4H525"/>
<name>A0A7C4H525_STAMA</name>
<dbReference type="Gene3D" id="1.10.10.10">
    <property type="entry name" value="Winged helix-like DNA-binding domain superfamily/Winged helix DNA-binding domain"/>
    <property type="match status" value="1"/>
</dbReference>
<gene>
    <name evidence="1" type="ORF">ENU14_00800</name>
</gene>
<dbReference type="InterPro" id="IPR036390">
    <property type="entry name" value="WH_DNA-bd_sf"/>
</dbReference>
<dbReference type="SUPFAM" id="SSF46785">
    <property type="entry name" value="Winged helix' DNA-binding domain"/>
    <property type="match status" value="1"/>
</dbReference>
<reference evidence="1" key="1">
    <citation type="journal article" date="2020" name="mSystems">
        <title>Genome- and Community-Level Interaction Insights into Carbon Utilization and Element Cycling Functions of Hydrothermarchaeota in Hydrothermal Sediment.</title>
        <authorList>
            <person name="Zhou Z."/>
            <person name="Liu Y."/>
            <person name="Xu W."/>
            <person name="Pan J."/>
            <person name="Luo Z.H."/>
            <person name="Li M."/>
        </authorList>
    </citation>
    <scope>NUCLEOTIDE SEQUENCE [LARGE SCALE GENOMIC DNA]</scope>
    <source>
        <strain evidence="1">SpSt-642</strain>
    </source>
</reference>
<sequence length="251" mass="28713">MSLTTSWSNNLFNRIIGAFRGPKDPLVKNIHEAMATLDKMTNYIETTKKILENKYEEHQRRAKIFASEGKSEYEKIFIEESKHISSLISLFSKIQYDLIRVKYRLETVTIVEEPLQLIPEIIHELESLKPDIERIAPQLTTLLLEVERRVNSIMSVSNVSSLNSLLTNTSNTSVSGKIPPLPPEEKPSIKNQLIETYVVDINSVKRVLLDEIKRTGGVLVLSDISRKYNIPKHIVHNALKKLEEEGLIKIK</sequence>
<evidence type="ECO:0000313" key="1">
    <source>
        <dbReference type="EMBL" id="HGM58119.1"/>
    </source>
</evidence>
<comment type="caution">
    <text evidence="1">The sequence shown here is derived from an EMBL/GenBank/DDBJ whole genome shotgun (WGS) entry which is preliminary data.</text>
</comment>
<accession>A0A7C4H525</accession>
<dbReference type="EMBL" id="DTBJ01000011">
    <property type="protein sequence ID" value="HGM58119.1"/>
    <property type="molecule type" value="Genomic_DNA"/>
</dbReference>
<dbReference type="InterPro" id="IPR036388">
    <property type="entry name" value="WH-like_DNA-bd_sf"/>
</dbReference>
<protein>
    <submittedName>
        <fullName evidence="1">Uncharacterized protein</fullName>
    </submittedName>
</protein>